<evidence type="ECO:0000256" key="1">
    <source>
        <dbReference type="SAM" id="MobiDB-lite"/>
    </source>
</evidence>
<feature type="compositionally biased region" description="Polar residues" evidence="1">
    <location>
        <begin position="116"/>
        <end position="128"/>
    </location>
</feature>
<sequence>MIIGEAGQAARALWGDVFENAPRVYGGGGKGGQFKMDPEELAAVIGQWEDLLDKVVDDGKKIERMTAAFGIAPGKDPASGSYADTTMNSLSALQQQNDSMRKYAQDYVKKLKEAQSKTVATDQSLSDTFKSRKA</sequence>
<gene>
    <name evidence="2" type="ORF">ABJI51_29965</name>
</gene>
<dbReference type="EMBL" id="JBDZYD010000012">
    <property type="protein sequence ID" value="MEQ0563325.1"/>
    <property type="molecule type" value="Genomic_DNA"/>
</dbReference>
<accession>A0ABV0LLZ6</accession>
<reference evidence="2 3" key="1">
    <citation type="submission" date="2024-05" db="EMBL/GenBank/DDBJ databases">
        <authorList>
            <person name="Zhao H."/>
            <person name="Xu Y."/>
            <person name="Lin S."/>
            <person name="Spain J.C."/>
            <person name="Zhou N.-Y."/>
        </authorList>
    </citation>
    <scope>NUCLEOTIDE SEQUENCE [LARGE SCALE GENOMIC DNA]</scope>
    <source>
        <strain evidence="2 3">NEAU-NG30</strain>
    </source>
</reference>
<comment type="caution">
    <text evidence="2">The sequence shown here is derived from an EMBL/GenBank/DDBJ whole genome shotgun (WGS) entry which is preliminary data.</text>
</comment>
<evidence type="ECO:0000313" key="2">
    <source>
        <dbReference type="EMBL" id="MEQ0563325.1"/>
    </source>
</evidence>
<feature type="region of interest" description="Disordered" evidence="1">
    <location>
        <begin position="114"/>
        <end position="134"/>
    </location>
</feature>
<evidence type="ECO:0000313" key="3">
    <source>
        <dbReference type="Proteomes" id="UP001440984"/>
    </source>
</evidence>
<dbReference type="Proteomes" id="UP001440984">
    <property type="component" value="Unassembled WGS sequence"/>
</dbReference>
<keyword evidence="3" id="KW-1185">Reference proteome</keyword>
<proteinExistence type="predicted"/>
<dbReference type="RefSeq" id="WP_348954398.1">
    <property type="nucleotide sequence ID" value="NZ_JBDZYD010000012.1"/>
</dbReference>
<name>A0ABV0LLZ6_9PSEU</name>
<organism evidence="2 3">
    <name type="scientific">Amycolatopsis melonis</name>
    <dbReference type="NCBI Taxonomy" id="3156488"/>
    <lineage>
        <taxon>Bacteria</taxon>
        <taxon>Bacillati</taxon>
        <taxon>Actinomycetota</taxon>
        <taxon>Actinomycetes</taxon>
        <taxon>Pseudonocardiales</taxon>
        <taxon>Pseudonocardiaceae</taxon>
        <taxon>Amycolatopsis</taxon>
    </lineage>
</organism>
<protein>
    <recommendedName>
        <fullName evidence="4">PE family protein</fullName>
    </recommendedName>
</protein>
<evidence type="ECO:0008006" key="4">
    <source>
        <dbReference type="Google" id="ProtNLM"/>
    </source>
</evidence>